<keyword evidence="5" id="KW-1185">Reference proteome</keyword>
<protein>
    <submittedName>
        <fullName evidence="4">FAD-binding oxidoreductase</fullName>
    </submittedName>
</protein>
<sequence>MTIRSDPPIGPSTPVQFTAPLPDAADVVVIGGGIAGVTTAFYLARDGLKVVLCEKGVIAGEQSSRNWGWVRAQGRDEAEIPIMLTARRLWKALAQELGDVLGLTTCGVTYLANDAATLARYEAWLDVASRHGLDSRVMGQGELASVLPHAAGWVGALTTPSDMRAEPASAVPAIAGLAVAEGVTIRENCAVRALDVQGGELRGVVTEAGSVRAERVLLAGGAWSGLFAGNAGLHLPQLSVRATVAATVPIADFWPGAAADDRFAFRRRADGGYTLAPGTAHDFWIGPASFRHLRQYLPMMRRDLAQTSLKPAAPKGFPDAWRTPRRWSPDGPSPFEAMRVLNPDPVAARVTKLQDDFASAFPQIGRPQIRAAWAGMIDTTPDQVPVLDETSLPGFFIATGLSGHGFGIGPGIGRVMADLIQNRDPGHDLSRFRFARFLDGTPVTLGPGL</sequence>
<name>A0A934SG11_9RHOB</name>
<comment type="caution">
    <text evidence="4">The sequence shown here is derived from an EMBL/GenBank/DDBJ whole genome shotgun (WGS) entry which is preliminary data.</text>
</comment>
<dbReference type="EMBL" id="JAEPRQ010000003">
    <property type="protein sequence ID" value="MBK4216341.1"/>
    <property type="molecule type" value="Genomic_DNA"/>
</dbReference>
<evidence type="ECO:0000259" key="3">
    <source>
        <dbReference type="Pfam" id="PF01266"/>
    </source>
</evidence>
<dbReference type="PANTHER" id="PTHR13847:SF280">
    <property type="entry name" value="D-AMINO ACID DEHYDROGENASE"/>
    <property type="match status" value="1"/>
</dbReference>
<evidence type="ECO:0000313" key="5">
    <source>
        <dbReference type="Proteomes" id="UP000640485"/>
    </source>
</evidence>
<gene>
    <name evidence="4" type="ORF">JJJ17_10435</name>
</gene>
<dbReference type="GO" id="GO:0005737">
    <property type="term" value="C:cytoplasm"/>
    <property type="evidence" value="ECO:0007669"/>
    <property type="project" value="TreeGrafter"/>
</dbReference>
<evidence type="ECO:0000256" key="2">
    <source>
        <dbReference type="ARBA" id="ARBA00023002"/>
    </source>
</evidence>
<dbReference type="Gene3D" id="3.30.9.10">
    <property type="entry name" value="D-Amino Acid Oxidase, subunit A, domain 2"/>
    <property type="match status" value="2"/>
</dbReference>
<dbReference type="GO" id="GO:0008718">
    <property type="term" value="F:D-amino-acid dehydrogenase activity"/>
    <property type="evidence" value="ECO:0007669"/>
    <property type="project" value="TreeGrafter"/>
</dbReference>
<accession>A0A934SG11</accession>
<organism evidence="4 5">
    <name type="scientific">Paracoccus caeni</name>
    <dbReference type="NCBI Taxonomy" id="657651"/>
    <lineage>
        <taxon>Bacteria</taxon>
        <taxon>Pseudomonadati</taxon>
        <taxon>Pseudomonadota</taxon>
        <taxon>Alphaproteobacteria</taxon>
        <taxon>Rhodobacterales</taxon>
        <taxon>Paracoccaceae</taxon>
        <taxon>Paracoccus</taxon>
    </lineage>
</organism>
<dbReference type="Pfam" id="PF01266">
    <property type="entry name" value="DAO"/>
    <property type="match status" value="1"/>
</dbReference>
<keyword evidence="2" id="KW-0560">Oxidoreductase</keyword>
<comment type="similarity">
    <text evidence="1">Belongs to the DadA oxidoreductase family.</text>
</comment>
<reference evidence="4" key="1">
    <citation type="submission" date="2021-01" db="EMBL/GenBank/DDBJ databases">
        <title>Paracoccus amoyensis sp. nov., isolated from the surface seawater along the coast of Xiamen Island, China.</title>
        <authorList>
            <person name="Lyu L."/>
        </authorList>
    </citation>
    <scope>NUCLEOTIDE SEQUENCE</scope>
    <source>
        <strain evidence="4">MJ17</strain>
    </source>
</reference>
<evidence type="ECO:0000313" key="4">
    <source>
        <dbReference type="EMBL" id="MBK4216341.1"/>
    </source>
</evidence>
<dbReference type="Proteomes" id="UP000640485">
    <property type="component" value="Unassembled WGS sequence"/>
</dbReference>
<dbReference type="Gene3D" id="3.50.50.60">
    <property type="entry name" value="FAD/NAD(P)-binding domain"/>
    <property type="match status" value="2"/>
</dbReference>
<dbReference type="PANTHER" id="PTHR13847">
    <property type="entry name" value="SARCOSINE DEHYDROGENASE-RELATED"/>
    <property type="match status" value="1"/>
</dbReference>
<dbReference type="AlphaFoldDB" id="A0A934SG11"/>
<dbReference type="RefSeq" id="WP_200686131.1">
    <property type="nucleotide sequence ID" value="NZ_JAEPRQ010000003.1"/>
</dbReference>
<proteinExistence type="inferred from homology"/>
<dbReference type="InterPro" id="IPR036188">
    <property type="entry name" value="FAD/NAD-bd_sf"/>
</dbReference>
<dbReference type="GO" id="GO:0005886">
    <property type="term" value="C:plasma membrane"/>
    <property type="evidence" value="ECO:0007669"/>
    <property type="project" value="TreeGrafter"/>
</dbReference>
<dbReference type="InterPro" id="IPR006076">
    <property type="entry name" value="FAD-dep_OxRdtase"/>
</dbReference>
<dbReference type="SUPFAM" id="SSF51905">
    <property type="entry name" value="FAD/NAD(P)-binding domain"/>
    <property type="match status" value="1"/>
</dbReference>
<evidence type="ECO:0000256" key="1">
    <source>
        <dbReference type="ARBA" id="ARBA00009410"/>
    </source>
</evidence>
<feature type="domain" description="FAD dependent oxidoreductase" evidence="3">
    <location>
        <begin position="26"/>
        <end position="419"/>
    </location>
</feature>
<dbReference type="GO" id="GO:0055130">
    <property type="term" value="P:D-alanine catabolic process"/>
    <property type="evidence" value="ECO:0007669"/>
    <property type="project" value="TreeGrafter"/>
</dbReference>